<evidence type="ECO:0000313" key="2">
    <source>
        <dbReference type="EMBL" id="KAL1586147.1"/>
    </source>
</evidence>
<proteinExistence type="predicted"/>
<accession>A0AB34KQU1</accession>
<protein>
    <submittedName>
        <fullName evidence="2">Uncharacterized protein</fullName>
    </submittedName>
</protein>
<feature type="chain" id="PRO_5044274137" evidence="1">
    <location>
        <begin position="22"/>
        <end position="346"/>
    </location>
</feature>
<keyword evidence="3" id="KW-1185">Reference proteome</keyword>
<keyword evidence="1" id="KW-0732">Signal</keyword>
<reference evidence="2 3" key="1">
    <citation type="journal article" date="2020" name="Microbiol. Resour. Announc.">
        <title>Draft Genome Sequence of a Cladosporium Species Isolated from the Mesophotic Ascidian Didemnum maculosum.</title>
        <authorList>
            <person name="Gioti A."/>
            <person name="Siaperas R."/>
            <person name="Nikolaivits E."/>
            <person name="Le Goff G."/>
            <person name="Ouazzani J."/>
            <person name="Kotoulas G."/>
            <person name="Topakas E."/>
        </authorList>
    </citation>
    <scope>NUCLEOTIDE SEQUENCE [LARGE SCALE GENOMIC DNA]</scope>
    <source>
        <strain evidence="2 3">TM138-S3</strain>
    </source>
</reference>
<evidence type="ECO:0000256" key="1">
    <source>
        <dbReference type="SAM" id="SignalP"/>
    </source>
</evidence>
<dbReference type="GeneID" id="96006241"/>
<dbReference type="Proteomes" id="UP000803884">
    <property type="component" value="Unassembled WGS sequence"/>
</dbReference>
<name>A0AB34KQU1_9PEZI</name>
<feature type="signal peptide" evidence="1">
    <location>
        <begin position="1"/>
        <end position="21"/>
    </location>
</feature>
<dbReference type="EMBL" id="JAAQHG020000016">
    <property type="protein sequence ID" value="KAL1586147.1"/>
    <property type="molecule type" value="Genomic_DNA"/>
</dbReference>
<gene>
    <name evidence="2" type="ORF">WHR41_04797</name>
</gene>
<dbReference type="AlphaFoldDB" id="A0AB34KQU1"/>
<sequence length="346" mass="38297">MQAIMLFTFTIGSCLLCSVSALDNAFEKRSGYTAPQWLSTWRNQSLLFGYQLVGAQVAEPEDVCNNMTILDHQRWAGMGLDTYAMQRPFCDQIGADSEDWSTTSNRIASNMKFFNTGTFLTQLLYSFDLSNATATFHNPFVYMCNSLRPNLLEAFEVQSDRFLPAICAASNLTITPPPFFNGTNATQASQEALDTHQRLRSTFFAYLMIASNTNGPEADALCHTLIDRKPSLSNEGFDSELVSQTACGIDGRRLSAWEAGTAIRLWFSRVYVHILRHASDAPDWLPWLCENLDAGAMNVTGLYGKTIKKGICARADGCRSGCLTNDVEAEDFGIPSIQGELMDNQA</sequence>
<evidence type="ECO:0000313" key="3">
    <source>
        <dbReference type="Proteomes" id="UP000803884"/>
    </source>
</evidence>
<organism evidence="2 3">
    <name type="scientific">Cladosporium halotolerans</name>
    <dbReference type="NCBI Taxonomy" id="1052096"/>
    <lineage>
        <taxon>Eukaryota</taxon>
        <taxon>Fungi</taxon>
        <taxon>Dikarya</taxon>
        <taxon>Ascomycota</taxon>
        <taxon>Pezizomycotina</taxon>
        <taxon>Dothideomycetes</taxon>
        <taxon>Dothideomycetidae</taxon>
        <taxon>Cladosporiales</taxon>
        <taxon>Cladosporiaceae</taxon>
        <taxon>Cladosporium</taxon>
    </lineage>
</organism>
<dbReference type="RefSeq" id="XP_069229252.1">
    <property type="nucleotide sequence ID" value="XM_069373403.1"/>
</dbReference>
<comment type="caution">
    <text evidence="2">The sequence shown here is derived from an EMBL/GenBank/DDBJ whole genome shotgun (WGS) entry which is preliminary data.</text>
</comment>